<protein>
    <submittedName>
        <fullName evidence="2">Uncharacterized protein</fullName>
    </submittedName>
</protein>
<keyword evidence="1" id="KW-1133">Transmembrane helix</keyword>
<evidence type="ECO:0000313" key="2">
    <source>
        <dbReference type="EMBL" id="MBI8999981.1"/>
    </source>
</evidence>
<evidence type="ECO:0000256" key="1">
    <source>
        <dbReference type="SAM" id="Phobius"/>
    </source>
</evidence>
<proteinExistence type="predicted"/>
<feature type="transmembrane region" description="Helical" evidence="1">
    <location>
        <begin position="122"/>
        <end position="140"/>
    </location>
</feature>
<keyword evidence="1" id="KW-0812">Transmembrane</keyword>
<dbReference type="Proteomes" id="UP000625574">
    <property type="component" value="Unassembled WGS sequence"/>
</dbReference>
<dbReference type="SUPFAM" id="SSF53098">
    <property type="entry name" value="Ribonuclease H-like"/>
    <property type="match status" value="1"/>
</dbReference>
<sequence>MRAAHANDPQAGYRYLRDEVEAAGVVMCGRTALAVMFGSSAVVFLWQEAGETTRSVPAWRSMVISLLIVTITAGLATDFIGAACGVNLVWVTDITEHLTGEGKLYCCGVKDRFSYRVVGYSAAPHMSSGLVVIAFNTVVVRREINRRSVTGWVVPFLMVGRS</sequence>
<comment type="caution">
    <text evidence="2">The sequence shown here is derived from an EMBL/GenBank/DDBJ whole genome shotgun (WGS) entry which is preliminary data.</text>
</comment>
<dbReference type="EMBL" id="JAEIOT010000005">
    <property type="protein sequence ID" value="MBI8999981.1"/>
    <property type="molecule type" value="Genomic_DNA"/>
</dbReference>
<feature type="transmembrane region" description="Helical" evidence="1">
    <location>
        <begin position="66"/>
        <end position="90"/>
    </location>
</feature>
<dbReference type="InterPro" id="IPR012337">
    <property type="entry name" value="RNaseH-like_sf"/>
</dbReference>
<organism evidence="2 3">
    <name type="scientific">Corynebacterium marambiense</name>
    <dbReference type="NCBI Taxonomy" id="2765364"/>
    <lineage>
        <taxon>Bacteria</taxon>
        <taxon>Bacillati</taxon>
        <taxon>Actinomycetota</taxon>
        <taxon>Actinomycetes</taxon>
        <taxon>Mycobacteriales</taxon>
        <taxon>Corynebacteriaceae</taxon>
        <taxon>Corynebacterium</taxon>
    </lineage>
</organism>
<evidence type="ECO:0000313" key="3">
    <source>
        <dbReference type="Proteomes" id="UP000625574"/>
    </source>
</evidence>
<keyword evidence="1" id="KW-0472">Membrane</keyword>
<keyword evidence="3" id="KW-1185">Reference proteome</keyword>
<feature type="transmembrane region" description="Helical" evidence="1">
    <location>
        <begin position="22"/>
        <end position="46"/>
    </location>
</feature>
<accession>A0ABS0VT78</accession>
<reference evidence="2 3" key="1">
    <citation type="submission" date="2020-12" db="EMBL/GenBank/DDBJ databases">
        <title>Genome public.</title>
        <authorList>
            <person name="Sun Q."/>
        </authorList>
    </citation>
    <scope>NUCLEOTIDE SEQUENCE [LARGE SCALE GENOMIC DNA]</scope>
    <source>
        <strain evidence="2 3">CCM 8864</strain>
    </source>
</reference>
<gene>
    <name evidence="2" type="ORF">JDV76_03210</name>
</gene>
<name>A0ABS0VT78_9CORY</name>
<dbReference type="RefSeq" id="WP_198735447.1">
    <property type="nucleotide sequence ID" value="NZ_JAEIOT010000005.1"/>
</dbReference>